<dbReference type="RefSeq" id="WP_184656153.1">
    <property type="nucleotide sequence ID" value="NZ_JACHBU010000020.1"/>
</dbReference>
<name>A0A7X0JP18_9HYPH</name>
<protein>
    <submittedName>
        <fullName evidence="1">Uncharacterized protein</fullName>
    </submittedName>
</protein>
<organism evidence="1 2">
    <name type="scientific">Rhizobium soli</name>
    <dbReference type="NCBI Taxonomy" id="424798"/>
    <lineage>
        <taxon>Bacteria</taxon>
        <taxon>Pseudomonadati</taxon>
        <taxon>Pseudomonadota</taxon>
        <taxon>Alphaproteobacteria</taxon>
        <taxon>Hyphomicrobiales</taxon>
        <taxon>Rhizobiaceae</taxon>
        <taxon>Rhizobium/Agrobacterium group</taxon>
        <taxon>Rhizobium</taxon>
    </lineage>
</organism>
<sequence>MNNLVNPRPKRTRRATVNFLDDVWYCDNYGKATRWYERLALEQPLLAITSPVMYKLMRKAITLLAASGCNILFVWSLEDLFQEKNFKAVLREAGTHLPPYEASQLEFLLLAIARDWVGLDADEIGKLAALAPPLPKPQRVQVRARQSRVFHLNGQCGRGVVTPTKAVAAHKSNGGKA</sequence>
<keyword evidence="2" id="KW-1185">Reference proteome</keyword>
<gene>
    <name evidence="1" type="ORF">F4695_004567</name>
</gene>
<evidence type="ECO:0000313" key="1">
    <source>
        <dbReference type="EMBL" id="MBB6511169.1"/>
    </source>
</evidence>
<proteinExistence type="predicted"/>
<reference evidence="1 2" key="1">
    <citation type="submission" date="2020-08" db="EMBL/GenBank/DDBJ databases">
        <title>The Agave Microbiome: Exploring the role of microbial communities in plant adaptations to desert environments.</title>
        <authorList>
            <person name="Partida-Martinez L.P."/>
        </authorList>
    </citation>
    <scope>NUCLEOTIDE SEQUENCE [LARGE SCALE GENOMIC DNA]</scope>
    <source>
        <strain evidence="1 2">AS3.12</strain>
    </source>
</reference>
<dbReference type="EMBL" id="JACHBU010000020">
    <property type="protein sequence ID" value="MBB6511169.1"/>
    <property type="molecule type" value="Genomic_DNA"/>
</dbReference>
<evidence type="ECO:0000313" key="2">
    <source>
        <dbReference type="Proteomes" id="UP000585437"/>
    </source>
</evidence>
<accession>A0A7X0JP18</accession>
<dbReference type="AlphaFoldDB" id="A0A7X0JP18"/>
<comment type="caution">
    <text evidence="1">The sequence shown here is derived from an EMBL/GenBank/DDBJ whole genome shotgun (WGS) entry which is preliminary data.</text>
</comment>
<dbReference type="Proteomes" id="UP000585437">
    <property type="component" value="Unassembled WGS sequence"/>
</dbReference>